<dbReference type="GO" id="GO:0005886">
    <property type="term" value="C:plasma membrane"/>
    <property type="evidence" value="ECO:0007669"/>
    <property type="project" value="UniProtKB-SubCell"/>
</dbReference>
<evidence type="ECO:0000256" key="4">
    <source>
        <dbReference type="ARBA" id="ARBA00022989"/>
    </source>
</evidence>
<dbReference type="EMBL" id="JAIWWW010000006">
    <property type="protein sequence ID" value="MCA4522148.1"/>
    <property type="molecule type" value="Genomic_DNA"/>
</dbReference>
<feature type="transmembrane region" description="Helical" evidence="6">
    <location>
        <begin position="252"/>
        <end position="272"/>
    </location>
</feature>
<gene>
    <name evidence="7" type="ORF">LDZ35_02825</name>
</gene>
<feature type="transmembrane region" description="Helical" evidence="6">
    <location>
        <begin position="163"/>
        <end position="181"/>
    </location>
</feature>
<comment type="subcellular location">
    <subcellularLocation>
        <location evidence="1">Cell membrane</location>
        <topology evidence="1">Multi-pass membrane protein</topology>
    </subcellularLocation>
</comment>
<feature type="transmembrane region" description="Helical" evidence="6">
    <location>
        <begin position="439"/>
        <end position="462"/>
    </location>
</feature>
<keyword evidence="3 6" id="KW-0812">Transmembrane</keyword>
<organism evidence="7 8">
    <name type="scientific">Bacteroides xylanisolvens</name>
    <dbReference type="NCBI Taxonomy" id="371601"/>
    <lineage>
        <taxon>Bacteria</taxon>
        <taxon>Pseudomonadati</taxon>
        <taxon>Bacteroidota</taxon>
        <taxon>Bacteroidia</taxon>
        <taxon>Bacteroidales</taxon>
        <taxon>Bacteroidaceae</taxon>
        <taxon>Bacteroides</taxon>
    </lineage>
</organism>
<accession>A0AAW4SJX0</accession>
<feature type="transmembrane region" description="Helical" evidence="6">
    <location>
        <begin position="396"/>
        <end position="418"/>
    </location>
</feature>
<evidence type="ECO:0000313" key="7">
    <source>
        <dbReference type="EMBL" id="MCA4522148.1"/>
    </source>
</evidence>
<dbReference type="AlphaFoldDB" id="A0AAW4SJX0"/>
<proteinExistence type="predicted"/>
<reference evidence="7" key="1">
    <citation type="submission" date="2023-08" db="EMBL/GenBank/DDBJ databases">
        <title>Mucin Metabolism Genes Underlie the Key Renovations of Bacteroides xylanisolvens Genomes in Captive Great Apes.</title>
        <authorList>
            <person name="Nishida A.H."/>
        </authorList>
    </citation>
    <scope>NUCLEOTIDE SEQUENCE</scope>
    <source>
        <strain evidence="7">P19.10B</strain>
    </source>
</reference>
<dbReference type="PANTHER" id="PTHR30250">
    <property type="entry name" value="PST FAMILY PREDICTED COLANIC ACID TRANSPORTER"/>
    <property type="match status" value="1"/>
</dbReference>
<feature type="transmembrane region" description="Helical" evidence="6">
    <location>
        <begin position="12"/>
        <end position="32"/>
    </location>
</feature>
<feature type="transmembrane region" description="Helical" evidence="6">
    <location>
        <begin position="278"/>
        <end position="296"/>
    </location>
</feature>
<comment type="caution">
    <text evidence="7">The sequence shown here is derived from an EMBL/GenBank/DDBJ whole genome shotgun (WGS) entry which is preliminary data.</text>
</comment>
<dbReference type="Proteomes" id="UP001197958">
    <property type="component" value="Unassembled WGS sequence"/>
</dbReference>
<evidence type="ECO:0000313" key="8">
    <source>
        <dbReference type="Proteomes" id="UP001197958"/>
    </source>
</evidence>
<keyword evidence="2" id="KW-1003">Cell membrane</keyword>
<keyword evidence="7" id="KW-0813">Transport</keyword>
<feature type="transmembrane region" description="Helical" evidence="6">
    <location>
        <begin position="343"/>
        <end position="359"/>
    </location>
</feature>
<dbReference type="PANTHER" id="PTHR30250:SF26">
    <property type="entry name" value="PSMA PROTEIN"/>
    <property type="match status" value="1"/>
</dbReference>
<evidence type="ECO:0000256" key="2">
    <source>
        <dbReference type="ARBA" id="ARBA00022475"/>
    </source>
</evidence>
<keyword evidence="7" id="KW-0762">Sugar transport</keyword>
<evidence type="ECO:0000256" key="3">
    <source>
        <dbReference type="ARBA" id="ARBA00022692"/>
    </source>
</evidence>
<evidence type="ECO:0000256" key="5">
    <source>
        <dbReference type="ARBA" id="ARBA00023136"/>
    </source>
</evidence>
<feature type="transmembrane region" description="Helical" evidence="6">
    <location>
        <begin position="120"/>
        <end position="142"/>
    </location>
</feature>
<feature type="transmembrane region" description="Helical" evidence="6">
    <location>
        <begin position="468"/>
        <end position="493"/>
    </location>
</feature>
<feature type="transmembrane region" description="Helical" evidence="6">
    <location>
        <begin position="52"/>
        <end position="70"/>
    </location>
</feature>
<dbReference type="RefSeq" id="WP_087321134.1">
    <property type="nucleotide sequence ID" value="NZ_CP183042.1"/>
</dbReference>
<evidence type="ECO:0000256" key="1">
    <source>
        <dbReference type="ARBA" id="ARBA00004651"/>
    </source>
</evidence>
<feature type="transmembrane region" description="Helical" evidence="6">
    <location>
        <begin position="187"/>
        <end position="205"/>
    </location>
</feature>
<name>A0AAW4SJX0_9BACE</name>
<evidence type="ECO:0000256" key="6">
    <source>
        <dbReference type="SAM" id="Phobius"/>
    </source>
</evidence>
<sequence length="512" mass="58505">MSRTRKGLKNSGVALSYYIFNMVLGFISRKVFIDHLGASILGLNTTAQDILGFLNLAELGVGSAIAFTLYKPLAMNDRQAINEIVAVQGWLYRKIASFVGVGALVIMLFFPLIFKKIELPIWYAYASFIALLYSALLSYFVNYRQILLSANQMEYKITYSYKYVLLLKTLFQIIAICYFSNGYIWWLVIQVIFSTLASLSLNHTIRKEYPYLKKNLDDGKYLKKKYSIIIEKVKQLFVHKIAGFTLTQTSSLIIYGYTTLSMVAIYGNYMLIINSINMMFQSIFSGVTAGIGNLVAEGDKKKILSIFEELFSSRFFCVSILCYCILKLSNPFITIWIGSEYLLQKPTLYVIVGIMYINLTRTTIDAYISAYGLFSDVWAPVLEAIVNISLSILLGYYWGITGIVSGVLISLILVVFLWKPYFVFRKALKISIIVYVKMYLKHIMAFVISYAITVFLISFFSIHADRNFLHWIISAIVNMSIFGIVLLLLLYILTSGMRDFTCRIIRIVQKKY</sequence>
<dbReference type="InterPro" id="IPR050833">
    <property type="entry name" value="Poly_Biosynth_Transport"/>
</dbReference>
<keyword evidence="5 6" id="KW-0472">Membrane</keyword>
<feature type="transmembrane region" description="Helical" evidence="6">
    <location>
        <begin position="371"/>
        <end position="390"/>
    </location>
</feature>
<feature type="transmembrane region" description="Helical" evidence="6">
    <location>
        <begin position="316"/>
        <end position="337"/>
    </location>
</feature>
<protein>
    <submittedName>
        <fullName evidence="7">Sugar transporter</fullName>
    </submittedName>
</protein>
<feature type="transmembrane region" description="Helical" evidence="6">
    <location>
        <begin position="91"/>
        <end position="114"/>
    </location>
</feature>
<keyword evidence="4 6" id="KW-1133">Transmembrane helix</keyword>